<evidence type="ECO:0000256" key="16">
    <source>
        <dbReference type="RuleBase" id="RU004171"/>
    </source>
</evidence>
<keyword evidence="10 15" id="KW-0521">NADP</keyword>
<dbReference type="SUPFAM" id="SSF55021">
    <property type="entry name" value="ACT-like"/>
    <property type="match status" value="1"/>
</dbReference>
<dbReference type="EC" id="1.1.1.3" evidence="5"/>
<dbReference type="InterPro" id="IPR016204">
    <property type="entry name" value="HDH"/>
</dbReference>
<evidence type="ECO:0000256" key="9">
    <source>
        <dbReference type="ARBA" id="ARBA00022723"/>
    </source>
</evidence>
<evidence type="ECO:0000256" key="11">
    <source>
        <dbReference type="ARBA" id="ARBA00023002"/>
    </source>
</evidence>
<dbReference type="GO" id="GO:0009088">
    <property type="term" value="P:threonine biosynthetic process"/>
    <property type="evidence" value="ECO:0007669"/>
    <property type="project" value="UniProtKB-UniPathway"/>
</dbReference>
<dbReference type="InterPro" id="IPR019811">
    <property type="entry name" value="HDH_CS"/>
</dbReference>
<dbReference type="GO" id="GO:0009086">
    <property type="term" value="P:methionine biosynthetic process"/>
    <property type="evidence" value="ECO:0007669"/>
    <property type="project" value="UniProtKB-KW"/>
</dbReference>
<feature type="binding site" evidence="15">
    <location>
        <position position="190"/>
    </location>
    <ligand>
        <name>L-homoserine</name>
        <dbReference type="ChEBI" id="CHEBI:57476"/>
    </ligand>
</feature>
<dbReference type="GO" id="GO:0004412">
    <property type="term" value="F:homoserine dehydrogenase activity"/>
    <property type="evidence" value="ECO:0007669"/>
    <property type="project" value="UniProtKB-EC"/>
</dbReference>
<evidence type="ECO:0000256" key="3">
    <source>
        <dbReference type="ARBA" id="ARBA00005062"/>
    </source>
</evidence>
<evidence type="ECO:0000256" key="2">
    <source>
        <dbReference type="ARBA" id="ARBA00005056"/>
    </source>
</evidence>
<dbReference type="GO" id="GO:0050661">
    <property type="term" value="F:NADP binding"/>
    <property type="evidence" value="ECO:0007669"/>
    <property type="project" value="InterPro"/>
</dbReference>
<keyword evidence="7" id="KW-0028">Amino-acid biosynthesis</keyword>
<dbReference type="FunFam" id="3.40.50.720:FF:000062">
    <property type="entry name" value="Homoserine dehydrogenase"/>
    <property type="match status" value="1"/>
</dbReference>
<comment type="caution">
    <text evidence="17">The sequence shown here is derived from an EMBL/GenBank/DDBJ whole genome shotgun (WGS) entry which is preliminary data.</text>
</comment>
<evidence type="ECO:0000256" key="13">
    <source>
        <dbReference type="ARBA" id="ARBA00023167"/>
    </source>
</evidence>
<keyword evidence="13" id="KW-0486">Methionine biosynthesis</keyword>
<comment type="similarity">
    <text evidence="4 16">Belongs to the homoserine dehydrogenase family.</text>
</comment>
<dbReference type="Pfam" id="PF01842">
    <property type="entry name" value="ACT"/>
    <property type="match status" value="1"/>
</dbReference>
<dbReference type="InterPro" id="IPR045865">
    <property type="entry name" value="ACT-like_dom_sf"/>
</dbReference>
<gene>
    <name evidence="17" type="ORF">C7419_1011509</name>
</gene>
<evidence type="ECO:0000256" key="6">
    <source>
        <dbReference type="ARBA" id="ARBA00013376"/>
    </source>
</evidence>
<proteinExistence type="inferred from homology"/>
<dbReference type="PANTHER" id="PTHR43331:SF1">
    <property type="entry name" value="HOMOSERINE DEHYDROGENASE"/>
    <property type="match status" value="1"/>
</dbReference>
<dbReference type="UniPathway" id="UPA00050">
    <property type="reaction ID" value="UER00063"/>
</dbReference>
<dbReference type="Pfam" id="PF00742">
    <property type="entry name" value="Homoserine_dh"/>
    <property type="match status" value="1"/>
</dbReference>
<dbReference type="AlphaFoldDB" id="A0A316EY22"/>
<dbReference type="GO" id="GO:0046872">
    <property type="term" value="F:metal ion binding"/>
    <property type="evidence" value="ECO:0007669"/>
    <property type="project" value="UniProtKB-KW"/>
</dbReference>
<evidence type="ECO:0000256" key="8">
    <source>
        <dbReference type="ARBA" id="ARBA00022697"/>
    </source>
</evidence>
<dbReference type="RefSeq" id="WP_109581324.1">
    <property type="nucleotide sequence ID" value="NZ_JACBYU010000001.1"/>
</dbReference>
<name>A0A316EY22_9BURK</name>
<dbReference type="SUPFAM" id="SSF55347">
    <property type="entry name" value="Glyceraldehyde-3-phosphate dehydrogenase-like, C-terminal domain"/>
    <property type="match status" value="1"/>
</dbReference>
<evidence type="ECO:0000256" key="12">
    <source>
        <dbReference type="ARBA" id="ARBA00023027"/>
    </source>
</evidence>
<evidence type="ECO:0000256" key="1">
    <source>
        <dbReference type="ARBA" id="ARBA00001920"/>
    </source>
</evidence>
<dbReference type="EMBL" id="QGGT01000001">
    <property type="protein sequence ID" value="PWK37627.1"/>
    <property type="molecule type" value="Genomic_DNA"/>
</dbReference>
<accession>A0A316EY22</accession>
<reference evidence="17 18" key="1">
    <citation type="submission" date="2018-05" db="EMBL/GenBank/DDBJ databases">
        <title>Genomic Encyclopedia of Type Strains, Phase IV (KMG-V): Genome sequencing to study the core and pangenomes of soil and plant-associated prokaryotes.</title>
        <authorList>
            <person name="Whitman W."/>
        </authorList>
    </citation>
    <scope>NUCLEOTIDE SEQUENCE [LARGE SCALE GENOMIC DNA]</scope>
    <source>
        <strain evidence="17 18">SLV-132</strain>
    </source>
</reference>
<dbReference type="Gene3D" id="3.30.70.260">
    <property type="match status" value="1"/>
</dbReference>
<keyword evidence="12" id="KW-0520">NAD</keyword>
<dbReference type="FunFam" id="3.30.70.260:FF:000030">
    <property type="entry name" value="Homoserine dehydrogenase"/>
    <property type="match status" value="1"/>
</dbReference>
<comment type="pathway">
    <text evidence="2">Amino-acid biosynthesis; L-threonine biosynthesis; L-threonine from L-aspartate: step 3/5.</text>
</comment>
<evidence type="ECO:0000313" key="18">
    <source>
        <dbReference type="Proteomes" id="UP000245754"/>
    </source>
</evidence>
<dbReference type="FunFam" id="3.30.360.10:FF:000005">
    <property type="entry name" value="Homoserine dehydrogenase"/>
    <property type="match status" value="1"/>
</dbReference>
<dbReference type="OrthoDB" id="9808167at2"/>
<dbReference type="NCBIfam" id="NF004976">
    <property type="entry name" value="PRK06349.1"/>
    <property type="match status" value="1"/>
</dbReference>
<dbReference type="PROSITE" id="PS01042">
    <property type="entry name" value="HOMOSER_DHGENASE"/>
    <property type="match status" value="1"/>
</dbReference>
<feature type="binding site" evidence="15">
    <location>
        <position position="105"/>
    </location>
    <ligand>
        <name>NADPH</name>
        <dbReference type="ChEBI" id="CHEBI:57783"/>
    </ligand>
</feature>
<evidence type="ECO:0000256" key="14">
    <source>
        <dbReference type="PIRSR" id="PIRSR000098-1"/>
    </source>
</evidence>
<dbReference type="SUPFAM" id="SSF51735">
    <property type="entry name" value="NAD(P)-binding Rossmann-fold domains"/>
    <property type="match status" value="1"/>
</dbReference>
<dbReference type="CDD" id="cd04881">
    <property type="entry name" value="ACT_HSDH-Hom"/>
    <property type="match status" value="1"/>
</dbReference>
<feature type="active site" description="Proton donor" evidence="14">
    <location>
        <position position="205"/>
    </location>
</feature>
<dbReference type="InterPro" id="IPR036291">
    <property type="entry name" value="NAD(P)-bd_dom_sf"/>
</dbReference>
<evidence type="ECO:0000256" key="10">
    <source>
        <dbReference type="ARBA" id="ARBA00022857"/>
    </source>
</evidence>
<dbReference type="Proteomes" id="UP000245754">
    <property type="component" value="Unassembled WGS sequence"/>
</dbReference>
<keyword evidence="9" id="KW-0479">Metal-binding</keyword>
<keyword evidence="8" id="KW-0791">Threonine biosynthesis</keyword>
<evidence type="ECO:0000256" key="5">
    <source>
        <dbReference type="ARBA" id="ARBA00013213"/>
    </source>
</evidence>
<dbReference type="InterPro" id="IPR005106">
    <property type="entry name" value="Asp/hSer_DH_NAD-bd"/>
</dbReference>
<evidence type="ECO:0000256" key="7">
    <source>
        <dbReference type="ARBA" id="ARBA00022605"/>
    </source>
</evidence>
<dbReference type="PANTHER" id="PTHR43331">
    <property type="entry name" value="HOMOSERINE DEHYDROGENASE"/>
    <property type="match status" value="1"/>
</dbReference>
<evidence type="ECO:0000256" key="15">
    <source>
        <dbReference type="PIRSR" id="PIRSR000098-2"/>
    </source>
</evidence>
<comment type="pathway">
    <text evidence="3">Amino-acid biosynthesis; L-methionine biosynthesis via de novo pathway; L-homoserine from L-aspartate: step 3/3.</text>
</comment>
<comment type="cofactor">
    <cofactor evidence="1">
        <name>a metal cation</name>
        <dbReference type="ChEBI" id="CHEBI:25213"/>
    </cofactor>
</comment>
<feature type="binding site" evidence="15">
    <location>
        <begin position="9"/>
        <end position="16"/>
    </location>
    <ligand>
        <name>NADP(+)</name>
        <dbReference type="ChEBI" id="CHEBI:58349"/>
    </ligand>
</feature>
<protein>
    <recommendedName>
        <fullName evidence="6">Homoserine dehydrogenase</fullName>
        <ecNumber evidence="5">1.1.1.3</ecNumber>
    </recommendedName>
</protein>
<dbReference type="UniPathway" id="UPA00051">
    <property type="reaction ID" value="UER00465"/>
</dbReference>
<dbReference type="Pfam" id="PF03447">
    <property type="entry name" value="NAD_binding_3"/>
    <property type="match status" value="1"/>
</dbReference>
<dbReference type="Gene3D" id="3.40.50.720">
    <property type="entry name" value="NAD(P)-binding Rossmann-like Domain"/>
    <property type="match status" value="1"/>
</dbReference>
<dbReference type="PIRSF" id="PIRSF000098">
    <property type="entry name" value="Homoser_dehydrog"/>
    <property type="match status" value="1"/>
</dbReference>
<evidence type="ECO:0000256" key="4">
    <source>
        <dbReference type="ARBA" id="ARBA00006753"/>
    </source>
</evidence>
<sequence length="436" mass="47172">MNPIKVGLLGIGTVGSGTFNVLKRNQEEIRRRAGRGIEIAMVADLNTERARELTGGEVEVVADANDVVTRPDIDIVVELIGGYGIARELVLKAIENGKHVVTANKALLAVHGNEIFEAARRKGVIVAFEAAVAGGIPIIKALREGLTANRIQWIAGIINGTTNFILSEMREKGLDFDVVLKEAQQLGYAEADPTFDIEGVDAAHKVTLMSAIAFGMPVQFDKAHVEGITKLSAVDIRYAEELGYRIKLLGITRRREEGVELRVHPTLVPASRLIANVEGAMNAVLVQADAVGTTLYYGKGAGAEPTASAVIADLVDVTRLHTADPNHRVPHLAFQPDELSTVPVLPIEEVTSSYYLRMRVSDETGVLAEITRILAEAGISIDAMLQKESRVGEPQTDIIILTHLTREKQINAAIGRIESLATVLSPVTRLRMEELN</sequence>
<dbReference type="PROSITE" id="PS51671">
    <property type="entry name" value="ACT"/>
    <property type="match status" value="1"/>
</dbReference>
<dbReference type="InterPro" id="IPR002912">
    <property type="entry name" value="ACT_dom"/>
</dbReference>
<keyword evidence="11" id="KW-0560">Oxidoreductase</keyword>
<evidence type="ECO:0000313" key="17">
    <source>
        <dbReference type="EMBL" id="PWK37627.1"/>
    </source>
</evidence>
<dbReference type="InterPro" id="IPR001342">
    <property type="entry name" value="HDH_cat"/>
</dbReference>
<dbReference type="Gene3D" id="3.30.360.10">
    <property type="entry name" value="Dihydrodipicolinate Reductase, domain 2"/>
    <property type="match status" value="1"/>
</dbReference>
<keyword evidence="18" id="KW-1185">Reference proteome</keyword>
<organism evidence="17 18">
    <name type="scientific">Cupriavidus plantarum</name>
    <dbReference type="NCBI Taxonomy" id="942865"/>
    <lineage>
        <taxon>Bacteria</taxon>
        <taxon>Pseudomonadati</taxon>
        <taxon>Pseudomonadota</taxon>
        <taxon>Betaproteobacteria</taxon>
        <taxon>Burkholderiales</taxon>
        <taxon>Burkholderiaceae</taxon>
        <taxon>Cupriavidus</taxon>
    </lineage>
</organism>